<reference evidence="4" key="1">
    <citation type="journal article" date="2013" name="Extremophiles">
        <title>Proteinivorax tanatarense gen. nov., sp. nov., an anaerobic, haloalkaliphilic, proteolytic bacterium isolated from a decaying algal bloom, and proposal of Proteinivoraceae fam. nov.</title>
        <authorList>
            <person name="Kevbrin V."/>
            <person name="Boltyanskaya Y."/>
            <person name="Zhilina T."/>
            <person name="Kolganova T."/>
            <person name="Lavrentjeva E."/>
            <person name="Kuznetsov B."/>
        </authorList>
    </citation>
    <scope>NUCLEOTIDE SEQUENCE</scope>
    <source>
        <strain evidence="4">Z-910T</strain>
    </source>
</reference>
<dbReference type="Gene3D" id="1.20.1270.370">
    <property type="match status" value="1"/>
</dbReference>
<dbReference type="PANTHER" id="PTHR30548">
    <property type="entry name" value="2-HYDROXYGLUTARYL-COA DEHYDRATASE, D-COMPONENT-RELATED"/>
    <property type="match status" value="1"/>
</dbReference>
<dbReference type="NCBIfam" id="NF040772">
    <property type="entry name" value="double_cubane"/>
    <property type="match status" value="1"/>
</dbReference>
<comment type="similarity">
    <text evidence="2">Belongs to the FldB/FldC dehydratase alpha/beta subunit family.</text>
</comment>
<dbReference type="AlphaFoldDB" id="A0AAU7VJ42"/>
<dbReference type="Gene3D" id="3.40.50.11900">
    <property type="match status" value="1"/>
</dbReference>
<dbReference type="GO" id="GO:0016836">
    <property type="term" value="F:hydro-lyase activity"/>
    <property type="evidence" value="ECO:0007669"/>
    <property type="project" value="UniProtKB-ARBA"/>
</dbReference>
<evidence type="ECO:0000313" key="4">
    <source>
        <dbReference type="EMBL" id="XBX74074.1"/>
    </source>
</evidence>
<sequence>MRAKTMEYFDSLIAESAIKIKEEKEKGKKVMGYYCVFSPVELIEASGAFSVGLCATKQEPIAEAEKHLPRNLCPLIKSSYGFAITDKCPYFFFADAVMAETTCDGKKKMYELMADIKPMVVLDIPNSSVYRKRKEHWMEEIHRAKDFIKDELGLEVTESSLKEKIKEHNEERKLLMELVELNKFNPTPISGADLLKVLWGRQFKADREEYIAKVKILMEELKEISLKSDKVKGPRVLVTGSPTGVGQEKVINVIENLGGQVVLQEACSGVKGLVDLVDEDKNPYEALAEKYMDIPCSCTSPNTRRFELTNNLVKEYEIDAVVDITLQACHTYNIESYQLKKEVDAPFIQIETDYSESDVEQIKLRVSSLFELINE</sequence>
<dbReference type="Pfam" id="PF06050">
    <property type="entry name" value="HGD-D"/>
    <property type="match status" value="1"/>
</dbReference>
<evidence type="ECO:0000256" key="3">
    <source>
        <dbReference type="ARBA" id="ARBA00023014"/>
    </source>
</evidence>
<proteinExistence type="inferred from homology"/>
<evidence type="ECO:0000256" key="1">
    <source>
        <dbReference type="ARBA" id="ARBA00001966"/>
    </source>
</evidence>
<dbReference type="InterPro" id="IPR047678">
    <property type="entry name" value="YjiM-like"/>
</dbReference>
<protein>
    <submittedName>
        <fullName evidence="4">Double-cubane-cluster-containing anaerobic reductase</fullName>
    </submittedName>
</protein>
<dbReference type="GO" id="GO:0051536">
    <property type="term" value="F:iron-sulfur cluster binding"/>
    <property type="evidence" value="ECO:0007669"/>
    <property type="project" value="UniProtKB-KW"/>
</dbReference>
<name>A0AAU7VJ42_9FIRM</name>
<dbReference type="PANTHER" id="PTHR30548:SF6">
    <property type="entry name" value="DEHYDRATASE SUBUNIT YJIM-RELATED"/>
    <property type="match status" value="1"/>
</dbReference>
<accession>A0AAU7VJ42</accession>
<gene>
    <name evidence="4" type="ORF">PRVXT_002096</name>
</gene>
<comment type="cofactor">
    <cofactor evidence="1">
        <name>[4Fe-4S] cluster</name>
        <dbReference type="ChEBI" id="CHEBI:49883"/>
    </cofactor>
</comment>
<evidence type="ECO:0000256" key="2">
    <source>
        <dbReference type="ARBA" id="ARBA00005806"/>
    </source>
</evidence>
<dbReference type="EMBL" id="CP158367">
    <property type="protein sequence ID" value="XBX74074.1"/>
    <property type="molecule type" value="Genomic_DNA"/>
</dbReference>
<keyword evidence="3" id="KW-0408">Iron</keyword>
<organism evidence="4">
    <name type="scientific">Proteinivorax tanatarense</name>
    <dbReference type="NCBI Taxonomy" id="1260629"/>
    <lineage>
        <taxon>Bacteria</taxon>
        <taxon>Bacillati</taxon>
        <taxon>Bacillota</taxon>
        <taxon>Clostridia</taxon>
        <taxon>Eubacteriales</taxon>
        <taxon>Proteinivoracaceae</taxon>
        <taxon>Proteinivorax</taxon>
    </lineage>
</organism>
<reference evidence="4" key="2">
    <citation type="submission" date="2024-06" db="EMBL/GenBank/DDBJ databases">
        <authorList>
            <person name="Petrova K.O."/>
            <person name="Toshchakov S.V."/>
            <person name="Boltjanskaja Y.V."/>
            <person name="Kevbrin V."/>
        </authorList>
    </citation>
    <scope>NUCLEOTIDE SEQUENCE</scope>
    <source>
        <strain evidence="4">Z-910T</strain>
    </source>
</reference>
<dbReference type="RefSeq" id="WP_350342832.1">
    <property type="nucleotide sequence ID" value="NZ_CP158367.1"/>
</dbReference>
<keyword evidence="3" id="KW-0479">Metal-binding</keyword>
<dbReference type="InterPro" id="IPR010327">
    <property type="entry name" value="FldB/FldC_alpha/beta"/>
</dbReference>
<dbReference type="Gene3D" id="3.40.50.11890">
    <property type="match status" value="1"/>
</dbReference>
<keyword evidence="3" id="KW-0411">Iron-sulfur</keyword>